<dbReference type="EMBL" id="FQWO01000009">
    <property type="protein sequence ID" value="SHH20710.1"/>
    <property type="molecule type" value="Genomic_DNA"/>
</dbReference>
<feature type="modified residue" description="4-aspartylphosphate" evidence="1">
    <location>
        <position position="61"/>
    </location>
</feature>
<dbReference type="SUPFAM" id="SSF52172">
    <property type="entry name" value="CheY-like"/>
    <property type="match status" value="1"/>
</dbReference>
<dbReference type="AlphaFoldDB" id="A0A1M5R3W4"/>
<dbReference type="GO" id="GO:0000160">
    <property type="term" value="P:phosphorelay signal transduction system"/>
    <property type="evidence" value="ECO:0007669"/>
    <property type="project" value="InterPro"/>
</dbReference>
<evidence type="ECO:0000256" key="1">
    <source>
        <dbReference type="PROSITE-ProRule" id="PRU00169"/>
    </source>
</evidence>
<accession>A0A1M5R3W4</accession>
<dbReference type="SMART" id="SM00448">
    <property type="entry name" value="REC"/>
    <property type="match status" value="1"/>
</dbReference>
<dbReference type="PROSITE" id="PS50110">
    <property type="entry name" value="RESPONSE_REGULATORY"/>
    <property type="match status" value="1"/>
</dbReference>
<reference evidence="3 6" key="3">
    <citation type="submission" date="2018-03" db="EMBL/GenBank/DDBJ databases">
        <title>Genomic Encyclopedia of Archaeal and Bacterial Type Strains, Phase II (KMG-II): from individual species to whole genera.</title>
        <authorList>
            <person name="Goeker M."/>
        </authorList>
    </citation>
    <scope>NUCLEOTIDE SEQUENCE [LARGE SCALE GENOMIC DNA]</scope>
    <source>
        <strain evidence="3 6">DSM 17797</strain>
    </source>
</reference>
<dbReference type="InterPro" id="IPR001789">
    <property type="entry name" value="Sig_transdc_resp-reg_receiver"/>
</dbReference>
<gene>
    <name evidence="3" type="ORF">BC624_10828</name>
    <name evidence="4" type="ORF">SAMN05443373_10928</name>
</gene>
<sequence length="218" mass="24729">MNVFLVDDHPLTVEGYNSALLGEPFGRHHPIFTKAYNCEEAYFELERAISKKGSFDIAIIDKGLPAYKEKSILSGSDLTVLIRQKMSDCKIIMITAHTEVIVVYDIAKKIRPEGLIIKNDISPEKLQLAVMQVLQGNQYQSPMVKNCINEIWKKELMIEDYNRQILLYLSKGFKIKELEGIICLTTSAIQKRVGRMKKAFDATDDTGLVKEAIKQGFI</sequence>
<name>A0A1M5R3W4_9FLAO</name>
<dbReference type="EMBL" id="PVUB01000008">
    <property type="protein sequence ID" value="PRZ21590.1"/>
    <property type="molecule type" value="Genomic_DNA"/>
</dbReference>
<organism evidence="4 5">
    <name type="scientific">Flavobacterium granuli</name>
    <dbReference type="NCBI Taxonomy" id="280093"/>
    <lineage>
        <taxon>Bacteria</taxon>
        <taxon>Pseudomonadati</taxon>
        <taxon>Bacteroidota</taxon>
        <taxon>Flavobacteriia</taxon>
        <taxon>Flavobacteriales</taxon>
        <taxon>Flavobacteriaceae</taxon>
        <taxon>Flavobacterium</taxon>
    </lineage>
</organism>
<evidence type="ECO:0000313" key="5">
    <source>
        <dbReference type="Proteomes" id="UP000184384"/>
    </source>
</evidence>
<keyword evidence="6" id="KW-1185">Reference proteome</keyword>
<dbReference type="InterPro" id="IPR011006">
    <property type="entry name" value="CheY-like_superfamily"/>
</dbReference>
<dbReference type="OrthoDB" id="651456at2"/>
<dbReference type="Proteomes" id="UP000184384">
    <property type="component" value="Unassembled WGS sequence"/>
</dbReference>
<protein>
    <submittedName>
        <fullName evidence="3">DNA-binding NarL/FixJ family response regulator</fullName>
    </submittedName>
    <submittedName>
        <fullName evidence="4">DNA-binding response regulator, NarL/FixJ family, contains REC and HTH domains</fullName>
    </submittedName>
</protein>
<dbReference type="GO" id="GO:0003677">
    <property type="term" value="F:DNA binding"/>
    <property type="evidence" value="ECO:0007669"/>
    <property type="project" value="UniProtKB-KW"/>
</dbReference>
<evidence type="ECO:0000259" key="2">
    <source>
        <dbReference type="PROSITE" id="PS50110"/>
    </source>
</evidence>
<reference evidence="4" key="2">
    <citation type="submission" date="2016-11" db="EMBL/GenBank/DDBJ databases">
        <authorList>
            <person name="Jaros S."/>
            <person name="Januszkiewicz K."/>
            <person name="Wedrychowicz H."/>
        </authorList>
    </citation>
    <scope>NUCLEOTIDE SEQUENCE [LARGE SCALE GENOMIC DNA]</scope>
    <source>
        <strain evidence="4">DSM 19729</strain>
    </source>
</reference>
<evidence type="ECO:0000313" key="3">
    <source>
        <dbReference type="EMBL" id="PRZ21590.1"/>
    </source>
</evidence>
<evidence type="ECO:0000313" key="6">
    <source>
        <dbReference type="Proteomes" id="UP000237771"/>
    </source>
</evidence>
<evidence type="ECO:0000313" key="4">
    <source>
        <dbReference type="EMBL" id="SHH20710.1"/>
    </source>
</evidence>
<keyword evidence="4" id="KW-0238">DNA-binding</keyword>
<dbReference type="RefSeq" id="WP_072944594.1">
    <property type="nucleotide sequence ID" value="NZ_FQWO01000009.1"/>
</dbReference>
<dbReference type="STRING" id="280093.SAMN05443373_10928"/>
<dbReference type="Proteomes" id="UP000237771">
    <property type="component" value="Unassembled WGS sequence"/>
</dbReference>
<keyword evidence="1" id="KW-0597">Phosphoprotein</keyword>
<reference evidence="5" key="1">
    <citation type="submission" date="2016-11" db="EMBL/GenBank/DDBJ databases">
        <authorList>
            <person name="Varghese N."/>
            <person name="Submissions S."/>
        </authorList>
    </citation>
    <scope>NUCLEOTIDE SEQUENCE [LARGE SCALE GENOMIC DNA]</scope>
    <source>
        <strain evidence="5">DSM 19729</strain>
    </source>
</reference>
<proteinExistence type="predicted"/>
<dbReference type="Gene3D" id="3.40.50.2300">
    <property type="match status" value="1"/>
</dbReference>
<feature type="domain" description="Response regulatory" evidence="2">
    <location>
        <begin position="2"/>
        <end position="134"/>
    </location>
</feature>